<reference evidence="1" key="1">
    <citation type="submission" date="2018-05" db="EMBL/GenBank/DDBJ databases">
        <title>Bacterial isolates from healthy term breastfed infants carrying antibiotic resistance genes.</title>
        <authorList>
            <person name="Casaburi G."/>
        </authorList>
    </citation>
    <scope>NUCLEOTIDE SEQUENCE [LARGE SCALE GENOMIC DNA]</scope>
    <source>
        <strain evidence="1">7084_4</strain>
    </source>
</reference>
<protein>
    <submittedName>
        <fullName evidence="1">Uncharacterized protein</fullName>
    </submittedName>
</protein>
<dbReference type="AlphaFoldDB" id="A0A5P6AA36"/>
<accession>A0A5P6AA36</accession>
<name>A0A5P6AA36_RAOPL</name>
<sequence>MNTAIQLRSEAMMGSKFFSSWSLTGR</sequence>
<dbReference type="EMBL" id="CP029752">
    <property type="protein sequence ID" value="QFG76681.1"/>
    <property type="molecule type" value="Genomic_DNA"/>
</dbReference>
<gene>
    <name evidence="1" type="ORF">DMB90_10825</name>
</gene>
<evidence type="ECO:0000313" key="1">
    <source>
        <dbReference type="EMBL" id="QFG76681.1"/>
    </source>
</evidence>
<organism evidence="1">
    <name type="scientific">Raoultella planticola</name>
    <name type="common">Klebsiella planticola</name>
    <dbReference type="NCBI Taxonomy" id="575"/>
    <lineage>
        <taxon>Bacteria</taxon>
        <taxon>Pseudomonadati</taxon>
        <taxon>Pseudomonadota</taxon>
        <taxon>Gammaproteobacteria</taxon>
        <taxon>Enterobacterales</taxon>
        <taxon>Enterobacteriaceae</taxon>
        <taxon>Klebsiella/Raoultella group</taxon>
        <taxon>Raoultella</taxon>
    </lineage>
</organism>
<proteinExistence type="predicted"/>